<comment type="caution">
    <text evidence="1">The sequence shown here is derived from an EMBL/GenBank/DDBJ whole genome shotgun (WGS) entry which is preliminary data.</text>
</comment>
<dbReference type="Proteomes" id="UP001056120">
    <property type="component" value="Linkage Group LG10"/>
</dbReference>
<proteinExistence type="predicted"/>
<evidence type="ECO:0000313" key="1">
    <source>
        <dbReference type="EMBL" id="KAI3803366.1"/>
    </source>
</evidence>
<reference evidence="1 2" key="2">
    <citation type="journal article" date="2022" name="Mol. Ecol. Resour.">
        <title>The genomes of chicory, endive, great burdock and yacon provide insights into Asteraceae paleo-polyploidization history and plant inulin production.</title>
        <authorList>
            <person name="Fan W."/>
            <person name="Wang S."/>
            <person name="Wang H."/>
            <person name="Wang A."/>
            <person name="Jiang F."/>
            <person name="Liu H."/>
            <person name="Zhao H."/>
            <person name="Xu D."/>
            <person name="Zhang Y."/>
        </authorList>
    </citation>
    <scope>NUCLEOTIDE SEQUENCE [LARGE SCALE GENOMIC DNA]</scope>
    <source>
        <strain evidence="2">cv. Yunnan</strain>
        <tissue evidence="1">Leaves</tissue>
    </source>
</reference>
<gene>
    <name evidence="1" type="ORF">L1987_31517</name>
</gene>
<organism evidence="1 2">
    <name type="scientific">Smallanthus sonchifolius</name>
    <dbReference type="NCBI Taxonomy" id="185202"/>
    <lineage>
        <taxon>Eukaryota</taxon>
        <taxon>Viridiplantae</taxon>
        <taxon>Streptophyta</taxon>
        <taxon>Embryophyta</taxon>
        <taxon>Tracheophyta</taxon>
        <taxon>Spermatophyta</taxon>
        <taxon>Magnoliopsida</taxon>
        <taxon>eudicotyledons</taxon>
        <taxon>Gunneridae</taxon>
        <taxon>Pentapetalae</taxon>
        <taxon>asterids</taxon>
        <taxon>campanulids</taxon>
        <taxon>Asterales</taxon>
        <taxon>Asteraceae</taxon>
        <taxon>Asteroideae</taxon>
        <taxon>Heliantheae alliance</taxon>
        <taxon>Millerieae</taxon>
        <taxon>Smallanthus</taxon>
    </lineage>
</organism>
<accession>A0ACB9I7B6</accession>
<keyword evidence="2" id="KW-1185">Reference proteome</keyword>
<evidence type="ECO:0000313" key="2">
    <source>
        <dbReference type="Proteomes" id="UP001056120"/>
    </source>
</evidence>
<name>A0ACB9I7B6_9ASTR</name>
<protein>
    <submittedName>
        <fullName evidence="1">Uncharacterized protein</fullName>
    </submittedName>
</protein>
<sequence>MEREEEETPWEDLSHRRRRLRGKGDLSKVKDPVTLSLRSKAMGKVIVVDIPEETSAFQELYGRALVGRCVDVVTLTKLSLILDEVGFKFESLSYLGGLSILIKFEEVELRLELLNNPDAWSSWFSSLVIWQGQEFKFERIAWVKVLGVPLHLSTNSVFDSIAGKFGEVVMASQVSGGDSDLSEDDQHRGEDFHASISVDGDGSPENHDGGSIPQVSLRSQPQSEFGCGSPMKEANDGDLQYVFESKEKKKSPIRKPAILRPKKPIVGSPNGSMYENSRPKKRPRPVMEESLALDKFLGSWIFNGFGEERVLEEGEIREFGSGGLISPKALDPISYVTTGGSASSDSKG</sequence>
<dbReference type="EMBL" id="CM042027">
    <property type="protein sequence ID" value="KAI3803366.1"/>
    <property type="molecule type" value="Genomic_DNA"/>
</dbReference>
<reference evidence="2" key="1">
    <citation type="journal article" date="2022" name="Mol. Ecol. Resour.">
        <title>The genomes of chicory, endive, great burdock and yacon provide insights into Asteraceae palaeo-polyploidization history and plant inulin production.</title>
        <authorList>
            <person name="Fan W."/>
            <person name="Wang S."/>
            <person name="Wang H."/>
            <person name="Wang A."/>
            <person name="Jiang F."/>
            <person name="Liu H."/>
            <person name="Zhao H."/>
            <person name="Xu D."/>
            <person name="Zhang Y."/>
        </authorList>
    </citation>
    <scope>NUCLEOTIDE SEQUENCE [LARGE SCALE GENOMIC DNA]</scope>
    <source>
        <strain evidence="2">cv. Yunnan</strain>
    </source>
</reference>